<dbReference type="InterPro" id="IPR029787">
    <property type="entry name" value="Nucleotide_cyclase"/>
</dbReference>
<dbReference type="eggNOG" id="COG3706">
    <property type="taxonomic scope" value="Bacteria"/>
</dbReference>
<dbReference type="Pfam" id="PF13492">
    <property type="entry name" value="GAF_3"/>
    <property type="match status" value="1"/>
</dbReference>
<organism evidence="3 4">
    <name type="scientific">Mahella australiensis (strain DSM 15567 / CIP 107919 / 50-1 BON)</name>
    <dbReference type="NCBI Taxonomy" id="697281"/>
    <lineage>
        <taxon>Bacteria</taxon>
        <taxon>Bacillati</taxon>
        <taxon>Bacillota</taxon>
        <taxon>Clostridia</taxon>
        <taxon>Thermoanaerobacterales</taxon>
        <taxon>Thermoanaerobacterales Family IV. Incertae Sedis</taxon>
        <taxon>Mahella</taxon>
    </lineage>
</organism>
<protein>
    <submittedName>
        <fullName evidence="3">Diguanylate cyclase with GAF sensor</fullName>
    </submittedName>
</protein>
<dbReference type="Proteomes" id="UP000008457">
    <property type="component" value="Chromosome"/>
</dbReference>
<evidence type="ECO:0000259" key="2">
    <source>
        <dbReference type="PROSITE" id="PS50887"/>
    </source>
</evidence>
<keyword evidence="1" id="KW-0472">Membrane</keyword>
<feature type="transmembrane region" description="Helical" evidence="1">
    <location>
        <begin position="12"/>
        <end position="32"/>
    </location>
</feature>
<dbReference type="EMBL" id="CP002360">
    <property type="protein sequence ID" value="AEE97093.1"/>
    <property type="molecule type" value="Genomic_DNA"/>
</dbReference>
<dbReference type="GO" id="GO:1902201">
    <property type="term" value="P:negative regulation of bacterial-type flagellum-dependent cell motility"/>
    <property type="evidence" value="ECO:0007669"/>
    <property type="project" value="TreeGrafter"/>
</dbReference>
<dbReference type="KEGG" id="mas:Mahau_1917"/>
<feature type="domain" description="GGDEF" evidence="2">
    <location>
        <begin position="373"/>
        <end position="506"/>
    </location>
</feature>
<reference evidence="3 4" key="2">
    <citation type="journal article" date="2011" name="Stand. Genomic Sci.">
        <title>Complete genome sequence of Mahella australiensis type strain (50-1 BON).</title>
        <authorList>
            <person name="Sikorski J."/>
            <person name="Teshima H."/>
            <person name="Nolan M."/>
            <person name="Lucas S."/>
            <person name="Hammon N."/>
            <person name="Deshpande S."/>
            <person name="Cheng J.F."/>
            <person name="Pitluck S."/>
            <person name="Liolios K."/>
            <person name="Pagani I."/>
            <person name="Ivanova N."/>
            <person name="Huntemann M."/>
            <person name="Mavromatis K."/>
            <person name="Ovchinikova G."/>
            <person name="Pati A."/>
            <person name="Tapia R."/>
            <person name="Han C."/>
            <person name="Goodwin L."/>
            <person name="Chen A."/>
            <person name="Palaniappan K."/>
            <person name="Land M."/>
            <person name="Hauser L."/>
            <person name="Ngatchou-Djao O.D."/>
            <person name="Rohde M."/>
            <person name="Pukall R."/>
            <person name="Spring S."/>
            <person name="Abt B."/>
            <person name="Goker M."/>
            <person name="Detter J.C."/>
            <person name="Woyke T."/>
            <person name="Bristow J."/>
            <person name="Markowitz V."/>
            <person name="Hugenholtz P."/>
            <person name="Eisen J.A."/>
            <person name="Kyrpides N.C."/>
            <person name="Klenk H.P."/>
            <person name="Lapidus A."/>
        </authorList>
    </citation>
    <scope>NUCLEOTIDE SEQUENCE [LARGE SCALE GENOMIC DNA]</scope>
    <source>
        <strain evidence="4">DSM 15567 / CIP 107919 / 50-1 BON</strain>
    </source>
</reference>
<sequence>MDELRGLENRIILIELYIMAVAFIYAFIALRGNVKFDYYMWAILLVLISALLKSRMSRHLTTDSKALFLGMRVIDAACIAVFMLIEGYQTPFVFFYSILILASAMAMGSRIGYAVLSISMVFYIMVFLSHYSAKPGMLIQLVTALFYILMTASIAIFSLRIVSNYENKQHELEQTNDQLRKTIAEFYMLQQVDTAISSILDTDRLLNTVNDVILGVIGPTYSSILLFDEEKNSLSVKASNMEPDKIKAFLENDSHVLWLCLEEQGAILKNHKFNRDFTLSDPSINSFICVPLSIRGKRCGMILVEQERLDALTEDQLRLLKIIADNLGISLENSRLYERMHKMAILDGLTQVHNRMYFQEAFEEELHKAKGKYPLTIAIGDIDDFKKINDIYGHIAGDKVLKAVTSILKDHLRQGDIIARYGGEEFVIILPGVDMNQAYNIVERLRRRIEMLTVSEEGHDISVTISFGIASYPECGWTTRELLRQADKALYQAKEHGKNQVCLAVGDKGEKSINPS</sequence>
<reference evidence="4" key="1">
    <citation type="submission" date="2010-11" db="EMBL/GenBank/DDBJ databases">
        <title>The complete genome of Mahella australiensis DSM 15567.</title>
        <authorList>
            <consortium name="US DOE Joint Genome Institute (JGI-PGF)"/>
            <person name="Lucas S."/>
            <person name="Copeland A."/>
            <person name="Lapidus A."/>
            <person name="Bruce D."/>
            <person name="Goodwin L."/>
            <person name="Pitluck S."/>
            <person name="Kyrpides N."/>
            <person name="Mavromatis K."/>
            <person name="Pagani I."/>
            <person name="Ivanova N."/>
            <person name="Teshima H."/>
            <person name="Brettin T."/>
            <person name="Detter J.C."/>
            <person name="Han C."/>
            <person name="Tapia R."/>
            <person name="Land M."/>
            <person name="Hauser L."/>
            <person name="Markowitz V."/>
            <person name="Cheng J.-F."/>
            <person name="Hugenholtz P."/>
            <person name="Woyke T."/>
            <person name="Wu D."/>
            <person name="Spring S."/>
            <person name="Pukall R."/>
            <person name="Steenblock K."/>
            <person name="Schneider S."/>
            <person name="Klenk H.-P."/>
            <person name="Eisen J.A."/>
        </authorList>
    </citation>
    <scope>NUCLEOTIDE SEQUENCE [LARGE SCALE GENOMIC DNA]</scope>
    <source>
        <strain evidence="4">DSM 15567 / CIP 107919 / 50-1 BON</strain>
    </source>
</reference>
<dbReference type="SUPFAM" id="SSF55781">
    <property type="entry name" value="GAF domain-like"/>
    <property type="match status" value="1"/>
</dbReference>
<dbReference type="GO" id="GO:0005886">
    <property type="term" value="C:plasma membrane"/>
    <property type="evidence" value="ECO:0007669"/>
    <property type="project" value="TreeGrafter"/>
</dbReference>
<dbReference type="GO" id="GO:0052621">
    <property type="term" value="F:diguanylate cyclase activity"/>
    <property type="evidence" value="ECO:0007669"/>
    <property type="project" value="TreeGrafter"/>
</dbReference>
<dbReference type="AlphaFoldDB" id="F4A1P3"/>
<dbReference type="SMART" id="SM00267">
    <property type="entry name" value="GGDEF"/>
    <property type="match status" value="1"/>
</dbReference>
<evidence type="ECO:0000313" key="4">
    <source>
        <dbReference type="Proteomes" id="UP000008457"/>
    </source>
</evidence>
<name>F4A1P3_MAHA5</name>
<feature type="transmembrane region" description="Helical" evidence="1">
    <location>
        <begin position="38"/>
        <end position="54"/>
    </location>
</feature>
<dbReference type="Pfam" id="PF00990">
    <property type="entry name" value="GGDEF"/>
    <property type="match status" value="1"/>
</dbReference>
<dbReference type="SMART" id="SM00065">
    <property type="entry name" value="GAF"/>
    <property type="match status" value="1"/>
</dbReference>
<keyword evidence="4" id="KW-1185">Reference proteome</keyword>
<dbReference type="OrthoDB" id="9783388at2"/>
<dbReference type="InterPro" id="IPR050469">
    <property type="entry name" value="Diguanylate_Cyclase"/>
</dbReference>
<dbReference type="PANTHER" id="PTHR45138">
    <property type="entry name" value="REGULATORY COMPONENTS OF SENSORY TRANSDUCTION SYSTEM"/>
    <property type="match status" value="1"/>
</dbReference>
<dbReference type="InterPro" id="IPR043128">
    <property type="entry name" value="Rev_trsase/Diguanyl_cyclase"/>
</dbReference>
<feature type="transmembrane region" description="Helical" evidence="1">
    <location>
        <begin position="113"/>
        <end position="131"/>
    </location>
</feature>
<dbReference type="RefSeq" id="WP_013781521.1">
    <property type="nucleotide sequence ID" value="NC_015520.1"/>
</dbReference>
<dbReference type="Gene3D" id="3.30.450.40">
    <property type="match status" value="1"/>
</dbReference>
<evidence type="ECO:0000256" key="1">
    <source>
        <dbReference type="SAM" id="Phobius"/>
    </source>
</evidence>
<dbReference type="Gene3D" id="3.30.70.270">
    <property type="match status" value="1"/>
</dbReference>
<dbReference type="PANTHER" id="PTHR45138:SF9">
    <property type="entry name" value="DIGUANYLATE CYCLASE DGCM-RELATED"/>
    <property type="match status" value="1"/>
</dbReference>
<proteinExistence type="predicted"/>
<dbReference type="FunFam" id="3.30.70.270:FF:000001">
    <property type="entry name" value="Diguanylate cyclase domain protein"/>
    <property type="match status" value="1"/>
</dbReference>
<dbReference type="SUPFAM" id="SSF55073">
    <property type="entry name" value="Nucleotide cyclase"/>
    <property type="match status" value="1"/>
</dbReference>
<dbReference type="STRING" id="697281.Mahau_1917"/>
<dbReference type="InterPro" id="IPR029016">
    <property type="entry name" value="GAF-like_dom_sf"/>
</dbReference>
<dbReference type="InterPro" id="IPR000160">
    <property type="entry name" value="GGDEF_dom"/>
</dbReference>
<dbReference type="PROSITE" id="PS50887">
    <property type="entry name" value="GGDEF"/>
    <property type="match status" value="1"/>
</dbReference>
<accession>F4A1P3</accession>
<evidence type="ECO:0000313" key="3">
    <source>
        <dbReference type="EMBL" id="AEE97093.1"/>
    </source>
</evidence>
<dbReference type="InterPro" id="IPR003018">
    <property type="entry name" value="GAF"/>
</dbReference>
<dbReference type="HOGENOM" id="CLU_000445_11_24_9"/>
<dbReference type="CDD" id="cd01949">
    <property type="entry name" value="GGDEF"/>
    <property type="match status" value="1"/>
</dbReference>
<dbReference type="GO" id="GO:0043709">
    <property type="term" value="P:cell adhesion involved in single-species biofilm formation"/>
    <property type="evidence" value="ECO:0007669"/>
    <property type="project" value="TreeGrafter"/>
</dbReference>
<keyword evidence="1" id="KW-0812">Transmembrane</keyword>
<gene>
    <name evidence="3" type="ordered locus">Mahau_1917</name>
</gene>
<dbReference type="NCBIfam" id="TIGR00254">
    <property type="entry name" value="GGDEF"/>
    <property type="match status" value="1"/>
</dbReference>
<feature type="transmembrane region" description="Helical" evidence="1">
    <location>
        <begin position="137"/>
        <end position="159"/>
    </location>
</feature>
<keyword evidence="1" id="KW-1133">Transmembrane helix</keyword>